<protein>
    <recommendedName>
        <fullName evidence="11">SAM domain-containing protein</fullName>
    </recommendedName>
</protein>
<feature type="compositionally biased region" description="Basic and acidic residues" evidence="6">
    <location>
        <begin position="57"/>
        <end position="68"/>
    </location>
</feature>
<evidence type="ECO:0008006" key="11">
    <source>
        <dbReference type="Google" id="ProtNLM"/>
    </source>
</evidence>
<organism evidence="9 10">
    <name type="scientific">Saprolegnia diclina (strain VS20)</name>
    <dbReference type="NCBI Taxonomy" id="1156394"/>
    <lineage>
        <taxon>Eukaryota</taxon>
        <taxon>Sar</taxon>
        <taxon>Stramenopiles</taxon>
        <taxon>Oomycota</taxon>
        <taxon>Saprolegniomycetes</taxon>
        <taxon>Saprolegniales</taxon>
        <taxon>Saprolegniaceae</taxon>
        <taxon>Saprolegnia</taxon>
    </lineage>
</organism>
<feature type="zinc finger region" description="TRAF-type" evidence="4">
    <location>
        <begin position="1096"/>
        <end position="1133"/>
    </location>
</feature>
<sequence length="1525" mass="165841">MDWEANLAAIIKCTDENLRAQFRDHEPPRSSYAPPPSHRVPQEFGAREWRPATPPPRKVDEAPKHHPPTDNSNQYTAEMPFPHHASYQVTHMMEQIRFSIKLEVDARAAIAERQLSAIMALTKSNSDEIDRLRMEASSVDRELRTIDQSHQKLRQDCTTQKDIMYHVQSMCGKDESWRMQADNQLLELRQLVAALREQANSIQVAMQEKLSRPELLVHFNACVEPIKAQLNASLQHQGSLIGDMTRTATSTSYLVDSLVKRVKDVDNRLDDLKNETEAHVHRLEKHQQAMPTSAPDKTQVLDVPFSESWTAPIAAIAETHARKAATTSSEALQLELTQREAKWMTQVQTLVHDQTRQLQSSWSQDAEARARRSQDAVVAVESQTKQAIDTVERHVRQQLAKVDQSVGQVQTQVETTFCIKQTEWMTQLEAEKRDRKRALDDVTNELAQTKQWTQTQLESAQRALQTHQNDAADASIKLKTSLQASHDALQSTVSAKLLEISSHVNMAQSQWRQAHEAMTAAHAEALKGLSAKMDTVPAQLVALDTTVKTTESRLQQAESRTTTALENAKTSILELQSDVVKLKATDTKPPPQVYPPPPTYPMWPSYPPMYGFPPDAAQSMSAMAYHPMMLASLMQGGFPPTPAKPATEMPTMPPPTPVAAVPKAVSPMGEQPQGKDLPTGSVHVSETRVASVPPTEPVPVAQPVYAFAPTPVCKPDAASETRPEKLTVGTMDPRRTLPPPETSSAPSQTSVPATPASVATSAPLPHVPAAARLPPVPAAASTPPQAATSTPLPAAVSTPPPAVVTAPTPSTVPVSTPVAKPTPAATPAAVPTPTTAQTPSTAPVPTVPAKSAPLPGPAIPKEMTPEATQPSTDPPAVKSVAATTTSSVPIASEPSAPMPPPKVPPAPSTAPPRATPSVESPPVLPSKPSTPAPKLSGPQTTSVETSDNGAPAMQGALAEAELAKARVEQRLKLERERRHSLGSMPPPTSPPTSSPPTAAPTPTRVETTQVTNNVKCKQCHLEMAAAALSSHEQTQCPMRLEGRAKDDGDCTLTKCKHCLNDVRASDVAEHELTCDQMMKQCPHCLRRQKMSELQDHINVCDCRLVQCPNQCGGKFLQRGLEKHVLTKCPKRAVAKPEAPKPIAAEKPVTTVDKQECKYCDESFPTKELDDHEQSCDWKPKRCQYCNMVIIARDLARHETSCKQSARQCAHCQQSFPSTAFATHMPKCPKRPIKCIRCGELFPADVIVVHSTSCKPSLTAAAPVVPPPPSTPPPTLATSPKRKSESNLRQLMQPDPNAELQRRMSTMQLQSAPEEDGSDRLSRRSFALAQLTAQGAAQPATTERVEDEDEDDESDDDDAEDEDEDEDDDDDVSLAQVVAEWNVENVCLWLKEDVGVPDVVDRFDALQIDGQALLDLTEASLISEIGIKVKAHRDRILAAIEAIKTSDDYSSDEDDGESHDEDDDASAEADAPYHVTSSKANSLTRRMSLQSAPPPSAQTQANLLNRINSALNSGSVFRSTSALPSK</sequence>
<dbReference type="SUPFAM" id="SSF47769">
    <property type="entry name" value="SAM/Pointed domain"/>
    <property type="match status" value="1"/>
</dbReference>
<dbReference type="GeneID" id="19943691"/>
<dbReference type="InterPro" id="IPR001293">
    <property type="entry name" value="Znf_TRAF"/>
</dbReference>
<evidence type="ECO:0000256" key="4">
    <source>
        <dbReference type="PROSITE-ProRule" id="PRU00207"/>
    </source>
</evidence>
<feature type="domain" description="SAM" evidence="7">
    <location>
        <begin position="1380"/>
        <end position="1445"/>
    </location>
</feature>
<dbReference type="Gene3D" id="1.10.150.50">
    <property type="entry name" value="Transcription Factor, Ets-1"/>
    <property type="match status" value="1"/>
</dbReference>
<feature type="coiled-coil region" evidence="5">
    <location>
        <begin position="178"/>
        <end position="205"/>
    </location>
</feature>
<feature type="coiled-coil region" evidence="5">
    <location>
        <begin position="425"/>
        <end position="477"/>
    </location>
</feature>
<dbReference type="InterPro" id="IPR051986">
    <property type="entry name" value="Innate_Immune_Apopt_Reg"/>
</dbReference>
<feature type="region of interest" description="Disordered" evidence="6">
    <location>
        <begin position="1257"/>
        <end position="1294"/>
    </location>
</feature>
<feature type="compositionally biased region" description="Pro residues" evidence="6">
    <location>
        <begin position="896"/>
        <end position="914"/>
    </location>
</feature>
<feature type="region of interest" description="Disordered" evidence="6">
    <location>
        <begin position="976"/>
        <end position="1008"/>
    </location>
</feature>
<evidence type="ECO:0000256" key="3">
    <source>
        <dbReference type="ARBA" id="ARBA00022833"/>
    </source>
</evidence>
<evidence type="ECO:0000313" key="10">
    <source>
        <dbReference type="Proteomes" id="UP000030762"/>
    </source>
</evidence>
<name>T0QXY8_SAPDV</name>
<feature type="compositionally biased region" description="Polar residues" evidence="6">
    <location>
        <begin position="937"/>
        <end position="948"/>
    </location>
</feature>
<reference evidence="9 10" key="1">
    <citation type="submission" date="2012-04" db="EMBL/GenBank/DDBJ databases">
        <title>The Genome Sequence of Saprolegnia declina VS20.</title>
        <authorList>
            <consortium name="The Broad Institute Genome Sequencing Platform"/>
            <person name="Russ C."/>
            <person name="Nusbaum C."/>
            <person name="Tyler B."/>
            <person name="van West P."/>
            <person name="Dieguez-Uribeondo J."/>
            <person name="de Bruijn I."/>
            <person name="Tripathy S."/>
            <person name="Jiang R."/>
            <person name="Young S.K."/>
            <person name="Zeng Q."/>
            <person name="Gargeya S."/>
            <person name="Fitzgerald M."/>
            <person name="Haas B."/>
            <person name="Abouelleil A."/>
            <person name="Alvarado L."/>
            <person name="Arachchi H.M."/>
            <person name="Berlin A."/>
            <person name="Chapman S.B."/>
            <person name="Goldberg J."/>
            <person name="Griggs A."/>
            <person name="Gujja S."/>
            <person name="Hansen M."/>
            <person name="Howarth C."/>
            <person name="Imamovic A."/>
            <person name="Larimer J."/>
            <person name="McCowen C."/>
            <person name="Montmayeur A."/>
            <person name="Murphy C."/>
            <person name="Neiman D."/>
            <person name="Pearson M."/>
            <person name="Priest M."/>
            <person name="Roberts A."/>
            <person name="Saif S."/>
            <person name="Shea T."/>
            <person name="Sisk P."/>
            <person name="Sykes S."/>
            <person name="Wortman J."/>
            <person name="Nusbaum C."/>
            <person name="Birren B."/>
        </authorList>
    </citation>
    <scope>NUCLEOTIDE SEQUENCE [LARGE SCALE GENOMIC DNA]</scope>
    <source>
        <strain evidence="9 10">VS20</strain>
    </source>
</reference>
<feature type="coiled-coil region" evidence="5">
    <location>
        <begin position="255"/>
        <end position="289"/>
    </location>
</feature>
<feature type="region of interest" description="Disordered" evidence="6">
    <location>
        <begin position="22"/>
        <end position="77"/>
    </location>
</feature>
<dbReference type="InParanoid" id="T0QXY8"/>
<keyword evidence="10" id="KW-1185">Reference proteome</keyword>
<dbReference type="EMBL" id="JH767138">
    <property type="protein sequence ID" value="EQC39526.1"/>
    <property type="molecule type" value="Genomic_DNA"/>
</dbReference>
<dbReference type="PANTHER" id="PTHR16295:SF10">
    <property type="entry name" value="EXPRESSED PROTEIN"/>
    <property type="match status" value="1"/>
</dbReference>
<feature type="region of interest" description="Disordered" evidence="6">
    <location>
        <begin position="714"/>
        <end position="950"/>
    </location>
</feature>
<feature type="compositionally biased region" description="Polar residues" evidence="6">
    <location>
        <begin position="1474"/>
        <end position="1497"/>
    </location>
</feature>
<dbReference type="eggNOG" id="KOG0297">
    <property type="taxonomic scope" value="Eukaryota"/>
</dbReference>
<dbReference type="InterPro" id="IPR013761">
    <property type="entry name" value="SAM/pointed_sf"/>
</dbReference>
<feature type="compositionally biased region" description="Pro residues" evidence="6">
    <location>
        <begin position="1263"/>
        <end position="1274"/>
    </location>
</feature>
<feature type="compositionally biased region" description="Pro residues" evidence="6">
    <location>
        <begin position="984"/>
        <end position="999"/>
    </location>
</feature>
<feature type="compositionally biased region" description="Low complexity" evidence="6">
    <location>
        <begin position="1331"/>
        <end position="1341"/>
    </location>
</feature>
<accession>T0QXY8</accession>
<dbReference type="Proteomes" id="UP000030762">
    <property type="component" value="Unassembled WGS sequence"/>
</dbReference>
<keyword evidence="2 4" id="KW-0863">Zinc-finger</keyword>
<keyword evidence="1 4" id="KW-0479">Metal-binding</keyword>
<dbReference type="VEuPathDB" id="FungiDB:SDRG_02964"/>
<dbReference type="RefSeq" id="XP_008606798.1">
    <property type="nucleotide sequence ID" value="XM_008608576.1"/>
</dbReference>
<dbReference type="SMART" id="SM00454">
    <property type="entry name" value="SAM"/>
    <property type="match status" value="1"/>
</dbReference>
<dbReference type="Gene3D" id="3.30.40.10">
    <property type="entry name" value="Zinc/RING finger domain, C3HC4 (zinc finger)"/>
    <property type="match status" value="3"/>
</dbReference>
<feature type="region of interest" description="Disordered" evidence="6">
    <location>
        <begin position="1445"/>
        <end position="1497"/>
    </location>
</feature>
<evidence type="ECO:0000256" key="2">
    <source>
        <dbReference type="ARBA" id="ARBA00022771"/>
    </source>
</evidence>
<evidence type="ECO:0000259" key="7">
    <source>
        <dbReference type="PROSITE" id="PS50105"/>
    </source>
</evidence>
<feature type="region of interest" description="Disordered" evidence="6">
    <location>
        <begin position="1331"/>
        <end position="1370"/>
    </location>
</feature>
<dbReference type="Pfam" id="PF07647">
    <property type="entry name" value="SAM_2"/>
    <property type="match status" value="1"/>
</dbReference>
<dbReference type="InterPro" id="IPR001660">
    <property type="entry name" value="SAM"/>
</dbReference>
<feature type="compositionally biased region" description="Pro residues" evidence="6">
    <location>
        <begin position="922"/>
        <end position="931"/>
    </location>
</feature>
<evidence type="ECO:0000259" key="8">
    <source>
        <dbReference type="PROSITE" id="PS50145"/>
    </source>
</evidence>
<feature type="compositionally biased region" description="Acidic residues" evidence="6">
    <location>
        <begin position="1448"/>
        <end position="1466"/>
    </location>
</feature>
<feature type="compositionally biased region" description="Low complexity" evidence="6">
    <location>
        <begin position="749"/>
        <end position="849"/>
    </location>
</feature>
<proteinExistence type="predicted"/>
<feature type="coiled-coil region" evidence="5">
    <location>
        <begin position="540"/>
        <end position="585"/>
    </location>
</feature>
<feature type="domain" description="TRAF-type" evidence="8">
    <location>
        <begin position="1096"/>
        <end position="1133"/>
    </location>
</feature>
<evidence type="ECO:0000256" key="1">
    <source>
        <dbReference type="ARBA" id="ARBA00022723"/>
    </source>
</evidence>
<keyword evidence="3 4" id="KW-0862">Zinc</keyword>
<dbReference type="PROSITE" id="PS50145">
    <property type="entry name" value="ZF_TRAF"/>
    <property type="match status" value="1"/>
</dbReference>
<dbReference type="SUPFAM" id="SSF49599">
    <property type="entry name" value="TRAF domain-like"/>
    <property type="match status" value="2"/>
</dbReference>
<feature type="compositionally biased region" description="Acidic residues" evidence="6">
    <location>
        <begin position="1344"/>
        <end position="1370"/>
    </location>
</feature>
<dbReference type="GO" id="GO:0005739">
    <property type="term" value="C:mitochondrion"/>
    <property type="evidence" value="ECO:0007669"/>
    <property type="project" value="TreeGrafter"/>
</dbReference>
<keyword evidence="5" id="KW-0175">Coiled coil</keyword>
<dbReference type="GO" id="GO:0008270">
    <property type="term" value="F:zinc ion binding"/>
    <property type="evidence" value="ECO:0007669"/>
    <property type="project" value="UniProtKB-KW"/>
</dbReference>
<dbReference type="OrthoDB" id="193703at2759"/>
<gene>
    <name evidence="9" type="ORF">SDRG_02964</name>
</gene>
<evidence type="ECO:0000313" key="9">
    <source>
        <dbReference type="EMBL" id="EQC39526.1"/>
    </source>
</evidence>
<dbReference type="STRING" id="1156394.T0QXY8"/>
<dbReference type="PANTHER" id="PTHR16295">
    <property type="entry name" value="TRAF-TYPE ZINC FINGER PROTEIN-RELATED"/>
    <property type="match status" value="1"/>
</dbReference>
<dbReference type="OMA" id="HASRCSK"/>
<evidence type="ECO:0000256" key="5">
    <source>
        <dbReference type="SAM" id="Coils"/>
    </source>
</evidence>
<evidence type="ECO:0000256" key="6">
    <source>
        <dbReference type="SAM" id="MobiDB-lite"/>
    </source>
</evidence>
<dbReference type="InterPro" id="IPR013083">
    <property type="entry name" value="Znf_RING/FYVE/PHD"/>
</dbReference>
<dbReference type="PROSITE" id="PS50105">
    <property type="entry name" value="SAM_DOMAIN"/>
    <property type="match status" value="1"/>
</dbReference>